<dbReference type="Gene3D" id="3.40.50.2000">
    <property type="entry name" value="Glycogen Phosphorylase B"/>
    <property type="match status" value="2"/>
</dbReference>
<comment type="pathway">
    <text evidence="10">Cell wall biogenesis; peptidoglycan biosynthesis.</text>
</comment>
<dbReference type="GO" id="GO:0051301">
    <property type="term" value="P:cell division"/>
    <property type="evidence" value="ECO:0007669"/>
    <property type="project" value="UniProtKB-KW"/>
</dbReference>
<comment type="similarity">
    <text evidence="10">Belongs to the glycosyltransferase 28 family. MurG subfamily.</text>
</comment>
<dbReference type="GO" id="GO:0005886">
    <property type="term" value="C:plasma membrane"/>
    <property type="evidence" value="ECO:0007669"/>
    <property type="project" value="UniProtKB-SubCell"/>
</dbReference>
<comment type="catalytic activity">
    <reaction evidence="10">
        <text>di-trans,octa-cis-undecaprenyl diphospho-N-acetyl-alpha-D-muramoyl-L-alanyl-D-glutamyl-meso-2,6-diaminopimeloyl-D-alanyl-D-alanine + UDP-N-acetyl-alpha-D-glucosamine = di-trans,octa-cis-undecaprenyl diphospho-[N-acetyl-alpha-D-glucosaminyl-(1-&gt;4)]-N-acetyl-alpha-D-muramoyl-L-alanyl-D-glutamyl-meso-2,6-diaminopimeloyl-D-alanyl-D-alanine + UDP + H(+)</text>
        <dbReference type="Rhea" id="RHEA:31227"/>
        <dbReference type="ChEBI" id="CHEBI:15378"/>
        <dbReference type="ChEBI" id="CHEBI:57705"/>
        <dbReference type="ChEBI" id="CHEBI:58223"/>
        <dbReference type="ChEBI" id="CHEBI:61387"/>
        <dbReference type="ChEBI" id="CHEBI:61388"/>
        <dbReference type="EC" id="2.4.1.227"/>
    </reaction>
</comment>
<dbReference type="UniPathway" id="UPA00219"/>
<evidence type="ECO:0000256" key="8">
    <source>
        <dbReference type="ARBA" id="ARBA00023306"/>
    </source>
</evidence>
<reference evidence="14 15" key="1">
    <citation type="journal article" date="2016" name="Nat. Commun.">
        <title>Thousands of microbial genomes shed light on interconnected biogeochemical processes in an aquifer system.</title>
        <authorList>
            <person name="Anantharaman K."/>
            <person name="Brown C.T."/>
            <person name="Hug L.A."/>
            <person name="Sharon I."/>
            <person name="Castelle C.J."/>
            <person name="Probst A.J."/>
            <person name="Thomas B.C."/>
            <person name="Singh A."/>
            <person name="Wilkins M.J."/>
            <person name="Karaoz U."/>
            <person name="Brodie E.L."/>
            <person name="Williams K.H."/>
            <person name="Hubbard S.S."/>
            <person name="Banfield J.F."/>
        </authorList>
    </citation>
    <scope>NUCLEOTIDE SEQUENCE [LARGE SCALE GENOMIC DNA]</scope>
</reference>
<dbReference type="InterPro" id="IPR007235">
    <property type="entry name" value="Glyco_trans_28_C"/>
</dbReference>
<evidence type="ECO:0000256" key="6">
    <source>
        <dbReference type="ARBA" id="ARBA00022984"/>
    </source>
</evidence>
<feature type="region of interest" description="Disordered" evidence="11">
    <location>
        <begin position="367"/>
        <end position="387"/>
    </location>
</feature>
<comment type="function">
    <text evidence="10">Cell wall formation. Catalyzes the transfer of a GlcNAc subunit on undecaprenyl-pyrophosphoryl-MurNAc-pentapeptide (lipid intermediate I) to form undecaprenyl-pyrophosphoryl-MurNAc-(pentapeptide)GlcNAc (lipid intermediate II).</text>
</comment>
<evidence type="ECO:0000256" key="9">
    <source>
        <dbReference type="ARBA" id="ARBA00023316"/>
    </source>
</evidence>
<feature type="binding site" evidence="10">
    <location>
        <position position="165"/>
    </location>
    <ligand>
        <name>UDP-N-acetyl-alpha-D-glucosamine</name>
        <dbReference type="ChEBI" id="CHEBI:57705"/>
    </ligand>
</feature>
<dbReference type="SUPFAM" id="SSF53756">
    <property type="entry name" value="UDP-Glycosyltransferase/glycogen phosphorylase"/>
    <property type="match status" value="1"/>
</dbReference>
<dbReference type="Proteomes" id="UP000177097">
    <property type="component" value="Unassembled WGS sequence"/>
</dbReference>
<dbReference type="InterPro" id="IPR006009">
    <property type="entry name" value="GlcNAc_MurG"/>
</dbReference>
<protein>
    <recommendedName>
        <fullName evidence="10">UDP-N-acetylglucosamine--N-acetylmuramyl-(pentapeptide) pyrophosphoryl-undecaprenol N-acetylglucosamine transferase</fullName>
        <ecNumber evidence="10">2.4.1.227</ecNumber>
    </recommendedName>
    <alternativeName>
        <fullName evidence="10">Undecaprenyl-PP-MurNAc-pentapeptide-UDPGlcNAc GlcNAc transferase</fullName>
    </alternativeName>
</protein>
<keyword evidence="5 10" id="KW-0133">Cell shape</keyword>
<evidence type="ECO:0000259" key="12">
    <source>
        <dbReference type="Pfam" id="PF03033"/>
    </source>
</evidence>
<dbReference type="AlphaFoldDB" id="A0A1F7TWH9"/>
<evidence type="ECO:0000256" key="7">
    <source>
        <dbReference type="ARBA" id="ARBA00023136"/>
    </source>
</evidence>
<dbReference type="Pfam" id="PF04101">
    <property type="entry name" value="Glyco_tran_28_C"/>
    <property type="match status" value="1"/>
</dbReference>
<keyword evidence="3 10" id="KW-0328">Glycosyltransferase</keyword>
<dbReference type="GO" id="GO:0050511">
    <property type="term" value="F:undecaprenyldiphospho-muramoylpentapeptide beta-N-acetylglucosaminyltransferase activity"/>
    <property type="evidence" value="ECO:0007669"/>
    <property type="project" value="UniProtKB-UniRule"/>
</dbReference>
<dbReference type="Pfam" id="PF03033">
    <property type="entry name" value="Glyco_transf_28"/>
    <property type="match status" value="1"/>
</dbReference>
<comment type="caution">
    <text evidence="14">The sequence shown here is derived from an EMBL/GenBank/DDBJ whole genome shotgun (WGS) entry which is preliminary data.</text>
</comment>
<comment type="caution">
    <text evidence="10">Lacks conserved residue(s) required for the propagation of feature annotation.</text>
</comment>
<proteinExistence type="inferred from homology"/>
<dbReference type="GO" id="GO:0051991">
    <property type="term" value="F:UDP-N-acetyl-D-glucosamine:N-acetylmuramoyl-L-alanyl-D-glutamyl-meso-2,6-diaminopimelyl-D-alanyl-D-alanine-diphosphoundecaprenol 4-beta-N-acetylglucosaminlytransferase activity"/>
    <property type="evidence" value="ECO:0007669"/>
    <property type="project" value="RHEA"/>
</dbReference>
<dbReference type="InterPro" id="IPR004276">
    <property type="entry name" value="GlycoTrans_28_N"/>
</dbReference>
<dbReference type="CDD" id="cd03785">
    <property type="entry name" value="GT28_MurG"/>
    <property type="match status" value="1"/>
</dbReference>
<name>A0A1F7TWH9_9BACT</name>
<dbReference type="PANTHER" id="PTHR21015:SF22">
    <property type="entry name" value="GLYCOSYLTRANSFERASE"/>
    <property type="match status" value="1"/>
</dbReference>
<feature type="compositionally biased region" description="Basic and acidic residues" evidence="11">
    <location>
        <begin position="403"/>
        <end position="422"/>
    </location>
</feature>
<feature type="domain" description="Glycosyltransferase family 28 N-terminal" evidence="12">
    <location>
        <begin position="3"/>
        <end position="141"/>
    </location>
</feature>
<evidence type="ECO:0000256" key="3">
    <source>
        <dbReference type="ARBA" id="ARBA00022676"/>
    </source>
</evidence>
<dbReference type="GO" id="GO:0008360">
    <property type="term" value="P:regulation of cell shape"/>
    <property type="evidence" value="ECO:0007669"/>
    <property type="project" value="UniProtKB-KW"/>
</dbReference>
<dbReference type="STRING" id="1802389.A3C17_04090"/>
<keyword evidence="1 10" id="KW-1003">Cell membrane</keyword>
<feature type="region of interest" description="Disordered" evidence="11">
    <location>
        <begin position="403"/>
        <end position="441"/>
    </location>
</feature>
<keyword evidence="6 10" id="KW-0573">Peptidoglycan synthesis</keyword>
<organism evidence="14 15">
    <name type="scientific">Candidatus Uhrbacteria bacterium RIFCSPHIGHO2_02_FULL_53_13</name>
    <dbReference type="NCBI Taxonomy" id="1802389"/>
    <lineage>
        <taxon>Bacteria</taxon>
        <taxon>Candidatus Uhriibacteriota</taxon>
    </lineage>
</organism>
<keyword evidence="2 10" id="KW-0132">Cell division</keyword>
<dbReference type="GO" id="GO:0071555">
    <property type="term" value="P:cell wall organization"/>
    <property type="evidence" value="ECO:0007669"/>
    <property type="project" value="UniProtKB-KW"/>
</dbReference>
<evidence type="ECO:0000256" key="10">
    <source>
        <dbReference type="HAMAP-Rule" id="MF_00033"/>
    </source>
</evidence>
<dbReference type="EMBL" id="MGDX01000031">
    <property type="protein sequence ID" value="OGL70345.1"/>
    <property type="molecule type" value="Genomic_DNA"/>
</dbReference>
<evidence type="ECO:0000313" key="15">
    <source>
        <dbReference type="Proteomes" id="UP000177097"/>
    </source>
</evidence>
<feature type="compositionally biased region" description="Acidic residues" evidence="11">
    <location>
        <begin position="423"/>
        <end position="433"/>
    </location>
</feature>
<evidence type="ECO:0000256" key="2">
    <source>
        <dbReference type="ARBA" id="ARBA00022618"/>
    </source>
</evidence>
<evidence type="ECO:0000259" key="13">
    <source>
        <dbReference type="Pfam" id="PF04101"/>
    </source>
</evidence>
<dbReference type="HAMAP" id="MF_00033">
    <property type="entry name" value="MurG"/>
    <property type="match status" value="1"/>
</dbReference>
<evidence type="ECO:0000313" key="14">
    <source>
        <dbReference type="EMBL" id="OGL70345.1"/>
    </source>
</evidence>
<dbReference type="PANTHER" id="PTHR21015">
    <property type="entry name" value="UDP-N-ACETYLGLUCOSAMINE--N-ACETYLMURAMYL-(PENTAPEPTIDE) PYROPHOSPHORYL-UNDECAPRENOL N-ACETYLGLUCOSAMINE TRANSFERASE 1"/>
    <property type="match status" value="1"/>
</dbReference>
<evidence type="ECO:0000256" key="5">
    <source>
        <dbReference type="ARBA" id="ARBA00022960"/>
    </source>
</evidence>
<feature type="domain" description="Glycosyl transferase family 28 C-terminal" evidence="13">
    <location>
        <begin position="188"/>
        <end position="344"/>
    </location>
</feature>
<dbReference type="EC" id="2.4.1.227" evidence="10"/>
<evidence type="ECO:0000256" key="11">
    <source>
        <dbReference type="SAM" id="MobiDB-lite"/>
    </source>
</evidence>
<evidence type="ECO:0000256" key="1">
    <source>
        <dbReference type="ARBA" id="ARBA00022475"/>
    </source>
</evidence>
<keyword evidence="9 10" id="KW-0961">Cell wall biogenesis/degradation</keyword>
<feature type="binding site" evidence="10">
    <location>
        <position position="286"/>
    </location>
    <ligand>
        <name>UDP-N-acetyl-alpha-D-glucosamine</name>
        <dbReference type="ChEBI" id="CHEBI:57705"/>
    </ligand>
</feature>
<dbReference type="GO" id="GO:0009252">
    <property type="term" value="P:peptidoglycan biosynthetic process"/>
    <property type="evidence" value="ECO:0007669"/>
    <property type="project" value="UniProtKB-UniRule"/>
</dbReference>
<evidence type="ECO:0000256" key="4">
    <source>
        <dbReference type="ARBA" id="ARBA00022679"/>
    </source>
</evidence>
<keyword evidence="8 10" id="KW-0131">Cell cycle</keyword>
<keyword evidence="4 10" id="KW-0808">Transferase</keyword>
<accession>A0A1F7TWH9</accession>
<gene>
    <name evidence="10" type="primary">murG</name>
    <name evidence="14" type="ORF">A3C17_04090</name>
</gene>
<comment type="subcellular location">
    <subcellularLocation>
        <location evidence="10">Cell membrane</location>
        <topology evidence="10">Peripheral membrane protein</topology>
        <orientation evidence="10">Cytoplasmic side</orientation>
    </subcellularLocation>
</comment>
<keyword evidence="7 10" id="KW-0472">Membrane</keyword>
<dbReference type="GO" id="GO:0005975">
    <property type="term" value="P:carbohydrate metabolic process"/>
    <property type="evidence" value="ECO:0007669"/>
    <property type="project" value="InterPro"/>
</dbReference>
<sequence>MKIILSGGGTLGPVTPLLALLEQWRADKRNVDVVWVGTVNGPEAQLVRTHDVRFISIASVKLPRHFTPYWFVIPFLAIYALVESWKVVKTEQPDVIVTAGGYVSVPLVLMARLFGVCSWVHQQDIRPGLANRIMSKVASRISVTFKESAEAYPEKKTEVTGNAVRASLLNGDRQQASRKFGLDPSRKTLLVIGGGSGSVWINKSVSAIASHLTAAWQVLHVAGPGKLDSVLASGERYVVEPLIGEGMDDAYAAADAVLCRAGLGTLTELATVGKPAIVIPIPDSHQEDNAFFLYEHQAALVLDQTETTPQVLLSAIRSVMESEDVQMRLAANLKLTFPKDGTKRIADGVLALAAESAAKWVRAETAKEMPKGTDETREPHEEISREREAVAMESIEDQLKRALCRGETDVDDVREAHHRYEAREDDPDRDADDGAFRVTHV</sequence>